<evidence type="ECO:0000313" key="3">
    <source>
        <dbReference type="EMBL" id="AEF96381.1"/>
    </source>
</evidence>
<dbReference type="NCBIfam" id="NF003272">
    <property type="entry name" value="PRK04257.1"/>
    <property type="match status" value="1"/>
</dbReference>
<dbReference type="HOGENOM" id="CLU_172276_3_0_2"/>
<feature type="domain" description="MJ1316 RNA cyclic group end recognition" evidence="2">
    <location>
        <begin position="3"/>
        <end position="81"/>
    </location>
</feature>
<dbReference type="InterPro" id="IPR007547">
    <property type="entry name" value="UPF0248"/>
</dbReference>
<dbReference type="InterPro" id="IPR040459">
    <property type="entry name" value="MJ1316"/>
</dbReference>
<organism evidence="4">
    <name type="scientific">Methanotorris igneus (strain DSM 5666 / JCM 11834 / Kol 5)</name>
    <dbReference type="NCBI Taxonomy" id="880724"/>
    <lineage>
        <taxon>Archaea</taxon>
        <taxon>Methanobacteriati</taxon>
        <taxon>Methanobacteriota</taxon>
        <taxon>Methanomada group</taxon>
        <taxon>Methanococci</taxon>
        <taxon>Methanococcales</taxon>
        <taxon>Methanocaldococcaceae</taxon>
        <taxon>Methanotorris</taxon>
    </lineage>
</organism>
<accession>F6BD20</accession>
<protein>
    <recommendedName>
        <fullName evidence="1">UPF0248 protein Metig_0836</fullName>
    </recommendedName>
</protein>
<dbReference type="EMBL" id="CP002737">
    <property type="protein sequence ID" value="AEF96381.1"/>
    <property type="molecule type" value="Genomic_DNA"/>
</dbReference>
<keyword evidence="4" id="KW-1185">Reference proteome</keyword>
<dbReference type="HAMAP" id="MF_01245">
    <property type="entry name" value="UPF0248"/>
    <property type="match status" value="1"/>
</dbReference>
<dbReference type="KEGG" id="mig:Metig_0836"/>
<evidence type="ECO:0000313" key="4">
    <source>
        <dbReference type="Proteomes" id="UP000009227"/>
    </source>
</evidence>
<dbReference type="OrthoDB" id="14794at2157"/>
<dbReference type="Proteomes" id="UP000009227">
    <property type="component" value="Chromosome"/>
</dbReference>
<gene>
    <name evidence="3" type="ordered locus">Metig_0836</name>
</gene>
<dbReference type="STRING" id="880724.Metig_0836"/>
<dbReference type="RefSeq" id="WP_013798983.1">
    <property type="nucleotide sequence ID" value="NC_015562.1"/>
</dbReference>
<dbReference type="Pfam" id="PF04457">
    <property type="entry name" value="MJ1316"/>
    <property type="match status" value="1"/>
</dbReference>
<comment type="similarity">
    <text evidence="1">Belongs to the UPF0248 family.</text>
</comment>
<dbReference type="AlphaFoldDB" id="F6BD20"/>
<dbReference type="GeneID" id="10643677"/>
<reference evidence="3 4" key="1">
    <citation type="submission" date="2011-05" db="EMBL/GenBank/DDBJ databases">
        <title>Complete sequence of Methanotorris igneus Kol 5.</title>
        <authorList>
            <consortium name="US DOE Joint Genome Institute"/>
            <person name="Lucas S."/>
            <person name="Han J."/>
            <person name="Lapidus A."/>
            <person name="Cheng J.-F."/>
            <person name="Goodwin L."/>
            <person name="Pitluck S."/>
            <person name="Peters L."/>
            <person name="Mikhailova N."/>
            <person name="Chertkov O."/>
            <person name="Han C."/>
            <person name="Tapia R."/>
            <person name="Land M."/>
            <person name="Hauser L."/>
            <person name="Kyrpides N."/>
            <person name="Ivanova N."/>
            <person name="Pagani I."/>
            <person name="Sieprawska-Lupa M."/>
            <person name="Whitman W."/>
            <person name="Woyke T."/>
        </authorList>
    </citation>
    <scope>NUCLEOTIDE SEQUENCE [LARGE SCALE GENOMIC DNA]</scope>
    <source>
        <strain evidence="4">DSM 5666 / JCM 11834 / Kol 5</strain>
    </source>
</reference>
<sequence length="97" mass="11759">MLKELINKILWHPKYNPEDFEIVYLHRGAENNKKVISMEKVISMDEVHIEGSFIVHDTTHIPFHRILEIRNKKTKEILFRKHDKDTNFVKEYENEDI</sequence>
<proteinExistence type="inferred from homology"/>
<evidence type="ECO:0000256" key="1">
    <source>
        <dbReference type="HAMAP-Rule" id="MF_01245"/>
    </source>
</evidence>
<name>F6BD20_METIK</name>
<evidence type="ECO:0000259" key="2">
    <source>
        <dbReference type="Pfam" id="PF04457"/>
    </source>
</evidence>